<reference evidence="1 2" key="1">
    <citation type="submission" date="2017-10" db="EMBL/GenBank/DDBJ databases">
        <title>Nyctiphanis sp. nov., isolated from the stomach of the euphausiid Nyctiphanes simplex (Hansen, 1911) in the Gulf of California.</title>
        <authorList>
            <person name="Gomez-Gil B."/>
            <person name="Aguilar-Mendez M."/>
            <person name="Lopez-Cortes A."/>
            <person name="Gomez-Gutierrez J."/>
            <person name="Roque A."/>
            <person name="Lang E."/>
            <person name="Gonzalez-Castillo A."/>
        </authorList>
    </citation>
    <scope>NUCLEOTIDE SEQUENCE [LARGE SCALE GENOMIC DNA]</scope>
    <source>
        <strain evidence="1 2">CAIM 600</strain>
    </source>
</reference>
<dbReference type="EMBL" id="PEIB01000002">
    <property type="protein sequence ID" value="RXJ74421.1"/>
    <property type="molecule type" value="Genomic_DNA"/>
</dbReference>
<dbReference type="AlphaFoldDB" id="A0A4Q0YZ69"/>
<protein>
    <submittedName>
        <fullName evidence="1">Uncharacterized protein</fullName>
    </submittedName>
</protein>
<dbReference type="RefSeq" id="WP_129120889.1">
    <property type="nucleotide sequence ID" value="NZ_PEIB01000002.1"/>
</dbReference>
<keyword evidence="2" id="KW-1185">Reference proteome</keyword>
<sequence length="145" mass="15435">MENLGELAVEKGAYAAGFLPLPPPIPTIINAGKGFVKQVVRGILPNTRNPELDSLGKAIDRTPLGGVLHAGFSNNAPDVPGLGNNSRFHRGAQRVQGAFNRVYDGVGNTVSNFGRGVRKGVRNVANAAGNFLDNINPFKRRRAHV</sequence>
<accession>A0A4Q0YZ69</accession>
<comment type="caution">
    <text evidence="1">The sequence shown here is derived from an EMBL/GenBank/DDBJ whole genome shotgun (WGS) entry which is preliminary data.</text>
</comment>
<dbReference type="Proteomes" id="UP000290287">
    <property type="component" value="Unassembled WGS sequence"/>
</dbReference>
<name>A0A4Q0YZ69_9GAMM</name>
<organism evidence="1 2">
    <name type="scientific">Veronia nyctiphanis</name>
    <dbReference type="NCBI Taxonomy" id="1278244"/>
    <lineage>
        <taxon>Bacteria</taxon>
        <taxon>Pseudomonadati</taxon>
        <taxon>Pseudomonadota</taxon>
        <taxon>Gammaproteobacteria</taxon>
        <taxon>Vibrionales</taxon>
        <taxon>Vibrionaceae</taxon>
        <taxon>Veronia</taxon>
    </lineage>
</organism>
<proteinExistence type="predicted"/>
<evidence type="ECO:0000313" key="1">
    <source>
        <dbReference type="EMBL" id="RXJ74421.1"/>
    </source>
</evidence>
<gene>
    <name evidence="1" type="ORF">CS022_02095</name>
</gene>
<evidence type="ECO:0000313" key="2">
    <source>
        <dbReference type="Proteomes" id="UP000290287"/>
    </source>
</evidence>